<comment type="similarity">
    <text evidence="7">Belongs to the drug/metabolite transporter (DMT) superfamily. Small multidrug resistance (SMR) (TC 2.A.7.1) family. Gdx/SugE subfamily.</text>
</comment>
<comment type="caution">
    <text evidence="11">The sequence shown here is derived from an EMBL/GenBank/DDBJ whole genome shotgun (WGS) entry which is preliminary data.</text>
</comment>
<evidence type="ECO:0000313" key="11">
    <source>
        <dbReference type="EMBL" id="OEL10435.1"/>
    </source>
</evidence>
<dbReference type="Gene3D" id="1.10.3730.20">
    <property type="match status" value="1"/>
</dbReference>
<dbReference type="Pfam" id="PF00893">
    <property type="entry name" value="Multi_Drug_Res"/>
    <property type="match status" value="1"/>
</dbReference>
<sequence length="111" mass="12333">MNWLILIIAGLFETAFAFCLGKAQETTGKENLYWWSGFAVCLFFSMFLMYKAIAGENGLPIGTAYAVWTGIGAVGSVLMGIFFFNEPATFWRIFFVSTLIISIVGLKFVSE</sequence>
<feature type="transmembrane region" description="Helical" evidence="10">
    <location>
        <begin position="90"/>
        <end position="109"/>
    </location>
</feature>
<protein>
    <recommendedName>
        <fullName evidence="8">Guanidinium exporter</fullName>
    </recommendedName>
</protein>
<keyword evidence="3" id="KW-1003">Cell membrane</keyword>
<evidence type="ECO:0000313" key="12">
    <source>
        <dbReference type="Proteomes" id="UP000095601"/>
    </source>
</evidence>
<dbReference type="PANTHER" id="PTHR30561:SF0">
    <property type="entry name" value="GUANIDINIUM EXPORTER"/>
    <property type="match status" value="1"/>
</dbReference>
<evidence type="ECO:0000256" key="1">
    <source>
        <dbReference type="ARBA" id="ARBA00004651"/>
    </source>
</evidence>
<dbReference type="InterPro" id="IPR000390">
    <property type="entry name" value="Small_drug/metabolite_transptr"/>
</dbReference>
<dbReference type="InterPro" id="IPR045324">
    <property type="entry name" value="Small_multidrug_res"/>
</dbReference>
<evidence type="ECO:0000256" key="10">
    <source>
        <dbReference type="SAM" id="Phobius"/>
    </source>
</evidence>
<accession>A0A1E5UCQ3</accession>
<feature type="transmembrane region" description="Helical" evidence="10">
    <location>
        <begin position="65"/>
        <end position="84"/>
    </location>
</feature>
<dbReference type="PANTHER" id="PTHR30561">
    <property type="entry name" value="SMR FAMILY PROTON-DEPENDENT DRUG EFFLUX TRANSPORTER SUGE"/>
    <property type="match status" value="1"/>
</dbReference>
<dbReference type="KEGG" id="cnr:EB819_12140"/>
<evidence type="ECO:0000256" key="8">
    <source>
        <dbReference type="ARBA" id="ARBA00039168"/>
    </source>
</evidence>
<dbReference type="SUPFAM" id="SSF103481">
    <property type="entry name" value="Multidrug resistance efflux transporter EmrE"/>
    <property type="match status" value="1"/>
</dbReference>
<dbReference type="InterPro" id="IPR037185">
    <property type="entry name" value="EmrE-like"/>
</dbReference>
<evidence type="ECO:0000256" key="6">
    <source>
        <dbReference type="ARBA" id="ARBA00023136"/>
    </source>
</evidence>
<name>A0A1E5UCQ3_9FLAO</name>
<proteinExistence type="inferred from homology"/>
<dbReference type="RefSeq" id="WP_069800097.1">
    <property type="nucleotide sequence ID" value="NZ_CP034157.1"/>
</dbReference>
<dbReference type="GO" id="GO:0005886">
    <property type="term" value="C:plasma membrane"/>
    <property type="evidence" value="ECO:0007669"/>
    <property type="project" value="UniProtKB-SubCell"/>
</dbReference>
<keyword evidence="4 9" id="KW-0812">Transmembrane</keyword>
<evidence type="ECO:0000256" key="7">
    <source>
        <dbReference type="ARBA" id="ARBA00038151"/>
    </source>
</evidence>
<keyword evidence="12" id="KW-1185">Reference proteome</keyword>
<evidence type="ECO:0000256" key="4">
    <source>
        <dbReference type="ARBA" id="ARBA00022692"/>
    </source>
</evidence>
<evidence type="ECO:0000256" key="5">
    <source>
        <dbReference type="ARBA" id="ARBA00022989"/>
    </source>
</evidence>
<dbReference type="GO" id="GO:0022857">
    <property type="term" value="F:transmembrane transporter activity"/>
    <property type="evidence" value="ECO:0007669"/>
    <property type="project" value="InterPro"/>
</dbReference>
<keyword evidence="6 10" id="KW-0472">Membrane</keyword>
<dbReference type="AlphaFoldDB" id="A0A1E5UCQ3"/>
<dbReference type="PATRIC" id="fig|237258.4.peg.709"/>
<keyword evidence="5 10" id="KW-1133">Transmembrane helix</keyword>
<dbReference type="OrthoDB" id="21828at2"/>
<evidence type="ECO:0000256" key="9">
    <source>
        <dbReference type="RuleBase" id="RU003942"/>
    </source>
</evidence>
<dbReference type="STRING" id="237258.SAMN04489756_10860"/>
<gene>
    <name evidence="11" type="ORF">BHF72_0527</name>
</gene>
<feature type="transmembrane region" description="Helical" evidence="10">
    <location>
        <begin position="33"/>
        <end position="53"/>
    </location>
</feature>
<reference evidence="11 12" key="1">
    <citation type="submission" date="2016-09" db="EMBL/GenBank/DDBJ databases">
        <authorList>
            <person name="Capua I."/>
            <person name="De Benedictis P."/>
            <person name="Joannis T."/>
            <person name="Lombin L.H."/>
            <person name="Cattoli G."/>
        </authorList>
    </citation>
    <scope>NUCLEOTIDE SEQUENCE [LARGE SCALE GENOMIC DNA]</scope>
    <source>
        <strain evidence="11 12">NRS-1</strain>
    </source>
</reference>
<organism evidence="11 12">
    <name type="scientific">Cloacibacterium normanense</name>
    <dbReference type="NCBI Taxonomy" id="237258"/>
    <lineage>
        <taxon>Bacteria</taxon>
        <taxon>Pseudomonadati</taxon>
        <taxon>Bacteroidota</taxon>
        <taxon>Flavobacteriia</taxon>
        <taxon>Flavobacteriales</taxon>
        <taxon>Weeksellaceae</taxon>
    </lineage>
</organism>
<dbReference type="EMBL" id="MKGI01000077">
    <property type="protein sequence ID" value="OEL10435.1"/>
    <property type="molecule type" value="Genomic_DNA"/>
</dbReference>
<evidence type="ECO:0000256" key="2">
    <source>
        <dbReference type="ARBA" id="ARBA00022448"/>
    </source>
</evidence>
<comment type="subcellular location">
    <subcellularLocation>
        <location evidence="1 9">Cell membrane</location>
        <topology evidence="1 9">Multi-pass membrane protein</topology>
    </subcellularLocation>
</comment>
<keyword evidence="2" id="KW-0813">Transport</keyword>
<dbReference type="Proteomes" id="UP000095601">
    <property type="component" value="Unassembled WGS sequence"/>
</dbReference>
<evidence type="ECO:0000256" key="3">
    <source>
        <dbReference type="ARBA" id="ARBA00022475"/>
    </source>
</evidence>